<dbReference type="Proteomes" id="UP000515788">
    <property type="component" value="Chromosome 1"/>
</dbReference>
<proteinExistence type="inferred from homology"/>
<evidence type="ECO:0000256" key="2">
    <source>
        <dbReference type="ARBA" id="ARBA00008576"/>
    </source>
</evidence>
<comment type="function">
    <text evidence="4">Involved in spliceosome maturation and the first step of pre-mRNA splicing.</text>
</comment>
<feature type="domain" description="Spp2/MOS2 G-patch" evidence="6">
    <location>
        <begin position="121"/>
        <end position="181"/>
    </location>
</feature>
<dbReference type="GO" id="GO:0000398">
    <property type="term" value="P:mRNA splicing, via spliceosome"/>
    <property type="evidence" value="ECO:0007669"/>
    <property type="project" value="UniProtKB-UniRule"/>
</dbReference>
<reference evidence="7 8" key="1">
    <citation type="submission" date="2020-06" db="EMBL/GenBank/DDBJ databases">
        <title>The yeast mating-type switching endonuclease HO is a domesticated member of an unorthodox homing genetic element family.</title>
        <authorList>
            <person name="Coughlan A.Y."/>
            <person name="Lombardi L."/>
            <person name="Braun-Galleani S."/>
            <person name="Martos A.R."/>
            <person name="Galeote V."/>
            <person name="Bigey F."/>
            <person name="Dequin S."/>
            <person name="Byrne K.P."/>
            <person name="Wolfe K.H."/>
        </authorList>
    </citation>
    <scope>NUCLEOTIDE SEQUENCE [LARGE SCALE GENOMIC DNA]</scope>
    <source>
        <strain evidence="7 8">CBS764</strain>
    </source>
</reference>
<sequence length="216" mass="24000">MSSGFSLKIAKKPKKGSKPTKKGGSQKKQSVFGGDQKNATRSKISLTHVERYTEEKPKELIIKPGILRSSLWEIPAGPEENQVKYGLTYNETNRGQGLPAQSSTTRKPLQSSNLRWLEELPEVTNEDEYEEVPVEEFGEALLRGMGWDGTRENSDLQEKNYSKLPHEQGRPLYSGIGAKGAEASQAMGKISESSFMPLVRINRKTGERVDSTKTEG</sequence>
<dbReference type="KEGG" id="tgb:HG536_0A05020"/>
<dbReference type="EMBL" id="CP059246">
    <property type="protein sequence ID" value="QLL30687.1"/>
    <property type="molecule type" value="Genomic_DNA"/>
</dbReference>
<dbReference type="Pfam" id="PF12656">
    <property type="entry name" value="G-patch_2"/>
    <property type="match status" value="1"/>
</dbReference>
<dbReference type="InterPro" id="IPR026822">
    <property type="entry name" value="Spp2/MOS2_G-patch"/>
</dbReference>
<keyword evidence="4" id="KW-0508">mRNA splicing</keyword>
<dbReference type="PANTHER" id="PTHR15818">
    <property type="entry name" value="G PATCH AND KOW-CONTAINING"/>
    <property type="match status" value="1"/>
</dbReference>
<comment type="subcellular location">
    <subcellularLocation>
        <location evidence="1 4">Nucleus</location>
    </subcellularLocation>
</comment>
<comment type="similarity">
    <text evidence="2 4">Belongs to the SPP2 family.</text>
</comment>
<keyword evidence="4" id="KW-0747">Spliceosome</keyword>
<feature type="compositionally biased region" description="Basic and acidic residues" evidence="5">
    <location>
        <begin position="149"/>
        <end position="169"/>
    </location>
</feature>
<dbReference type="RefSeq" id="XP_037137362.1">
    <property type="nucleotide sequence ID" value="XM_037281467.1"/>
</dbReference>
<feature type="region of interest" description="Disordered" evidence="5">
    <location>
        <begin position="1"/>
        <end position="50"/>
    </location>
</feature>
<evidence type="ECO:0000256" key="3">
    <source>
        <dbReference type="ARBA" id="ARBA00023242"/>
    </source>
</evidence>
<feature type="region of interest" description="Disordered" evidence="5">
    <location>
        <begin position="146"/>
        <end position="175"/>
    </location>
</feature>
<dbReference type="GO" id="GO:0005681">
    <property type="term" value="C:spliceosomal complex"/>
    <property type="evidence" value="ECO:0007669"/>
    <property type="project" value="UniProtKB-UniRule"/>
</dbReference>
<evidence type="ECO:0000256" key="4">
    <source>
        <dbReference type="RuleBase" id="RU369096"/>
    </source>
</evidence>
<dbReference type="InterPro" id="IPR045166">
    <property type="entry name" value="Spp2-like"/>
</dbReference>
<organism evidence="7 8">
    <name type="scientific">Torulaspora globosa</name>
    <dbReference type="NCBI Taxonomy" id="48254"/>
    <lineage>
        <taxon>Eukaryota</taxon>
        <taxon>Fungi</taxon>
        <taxon>Dikarya</taxon>
        <taxon>Ascomycota</taxon>
        <taxon>Saccharomycotina</taxon>
        <taxon>Saccharomycetes</taxon>
        <taxon>Saccharomycetales</taxon>
        <taxon>Saccharomycetaceae</taxon>
        <taxon>Torulaspora</taxon>
    </lineage>
</organism>
<evidence type="ECO:0000313" key="8">
    <source>
        <dbReference type="Proteomes" id="UP000515788"/>
    </source>
</evidence>
<evidence type="ECO:0000313" key="7">
    <source>
        <dbReference type="EMBL" id="QLL30687.1"/>
    </source>
</evidence>
<name>A0A7G3ZB01_9SACH</name>
<gene>
    <name evidence="7" type="ORF">HG536_0A05020</name>
</gene>
<evidence type="ECO:0000256" key="5">
    <source>
        <dbReference type="SAM" id="MobiDB-lite"/>
    </source>
</evidence>
<accession>A0A7G3ZB01</accession>
<dbReference type="OrthoDB" id="5577072at2759"/>
<keyword evidence="8" id="KW-1185">Reference proteome</keyword>
<evidence type="ECO:0000259" key="6">
    <source>
        <dbReference type="Pfam" id="PF12656"/>
    </source>
</evidence>
<dbReference type="GeneID" id="59323784"/>
<evidence type="ECO:0000256" key="1">
    <source>
        <dbReference type="ARBA" id="ARBA00004123"/>
    </source>
</evidence>
<dbReference type="AlphaFoldDB" id="A0A7G3ZB01"/>
<feature type="compositionally biased region" description="Basic residues" evidence="5">
    <location>
        <begin position="9"/>
        <end position="25"/>
    </location>
</feature>
<dbReference type="PANTHER" id="PTHR15818:SF2">
    <property type="entry name" value="G-PATCH DOMAIN AND KOW MOTIFS-CONTAINING PROTEIN"/>
    <property type="match status" value="1"/>
</dbReference>
<keyword evidence="3 4" id="KW-0539">Nucleus</keyword>
<protein>
    <recommendedName>
        <fullName evidence="4">Pre-mRNA-splicing factor</fullName>
    </recommendedName>
</protein>
<keyword evidence="4" id="KW-0507">mRNA processing</keyword>